<evidence type="ECO:0000313" key="2">
    <source>
        <dbReference type="Proteomes" id="UP001586593"/>
    </source>
</evidence>
<dbReference type="EMBL" id="JAZHXJ010000049">
    <property type="protein sequence ID" value="KAL1878794.1"/>
    <property type="molecule type" value="Genomic_DNA"/>
</dbReference>
<dbReference type="Proteomes" id="UP001586593">
    <property type="component" value="Unassembled WGS sequence"/>
</dbReference>
<gene>
    <name evidence="1" type="ORF">VTK73DRAFT_7551</name>
</gene>
<keyword evidence="2" id="KW-1185">Reference proteome</keyword>
<organism evidence="1 2">
    <name type="scientific">Phialemonium thermophilum</name>
    <dbReference type="NCBI Taxonomy" id="223376"/>
    <lineage>
        <taxon>Eukaryota</taxon>
        <taxon>Fungi</taxon>
        <taxon>Dikarya</taxon>
        <taxon>Ascomycota</taxon>
        <taxon>Pezizomycotina</taxon>
        <taxon>Sordariomycetes</taxon>
        <taxon>Sordariomycetidae</taxon>
        <taxon>Cephalothecales</taxon>
        <taxon>Cephalothecaceae</taxon>
        <taxon>Phialemonium</taxon>
    </lineage>
</organism>
<name>A0ABR3XT96_9PEZI</name>
<evidence type="ECO:0000313" key="1">
    <source>
        <dbReference type="EMBL" id="KAL1878794.1"/>
    </source>
</evidence>
<reference evidence="1 2" key="1">
    <citation type="journal article" date="2024" name="Commun. Biol.">
        <title>Comparative genomic analysis of thermophilic fungi reveals convergent evolutionary adaptations and gene losses.</title>
        <authorList>
            <person name="Steindorff A.S."/>
            <person name="Aguilar-Pontes M.V."/>
            <person name="Robinson A.J."/>
            <person name="Andreopoulos B."/>
            <person name="LaButti K."/>
            <person name="Kuo A."/>
            <person name="Mondo S."/>
            <person name="Riley R."/>
            <person name="Otillar R."/>
            <person name="Haridas S."/>
            <person name="Lipzen A."/>
            <person name="Grimwood J."/>
            <person name="Schmutz J."/>
            <person name="Clum A."/>
            <person name="Reid I.D."/>
            <person name="Moisan M.C."/>
            <person name="Butler G."/>
            <person name="Nguyen T.T.M."/>
            <person name="Dewar K."/>
            <person name="Conant G."/>
            <person name="Drula E."/>
            <person name="Henrissat B."/>
            <person name="Hansel C."/>
            <person name="Singer S."/>
            <person name="Hutchinson M.I."/>
            <person name="de Vries R.P."/>
            <person name="Natvig D.O."/>
            <person name="Powell A.J."/>
            <person name="Tsang A."/>
            <person name="Grigoriev I.V."/>
        </authorList>
    </citation>
    <scope>NUCLEOTIDE SEQUENCE [LARGE SCALE GENOMIC DNA]</scope>
    <source>
        <strain evidence="1 2">ATCC 24622</strain>
    </source>
</reference>
<accession>A0ABR3XT96</accession>
<protein>
    <submittedName>
        <fullName evidence="1">Uncharacterized protein</fullName>
    </submittedName>
</protein>
<comment type="caution">
    <text evidence="1">The sequence shown here is derived from an EMBL/GenBank/DDBJ whole genome shotgun (WGS) entry which is preliminary data.</text>
</comment>
<sequence length="172" mass="19230">MARVLSNRRKALRNLWYPCLLKEELVQPAHGLLAAGIPPSFSSSPQPSVPEGPQTRQGFILSRQVESVDACLCVLEYKCQPMWRSNGKPPVGVDLDVMTTGCDHIFFLDPGNAADCLSEEAREKHSIKMRESLAPGPCTRIRHMIPYFLSLSTLMHYHLTVALGISRRSKEE</sequence>
<proteinExistence type="predicted"/>